<evidence type="ECO:0000313" key="3">
    <source>
        <dbReference type="EMBL" id="KAL1123970.1"/>
    </source>
</evidence>
<accession>A0ABD0Y9E8</accession>
<proteinExistence type="inferred from homology"/>
<evidence type="ECO:0000256" key="1">
    <source>
        <dbReference type="ARBA" id="ARBA00007692"/>
    </source>
</evidence>
<comment type="caution">
    <text evidence="3">The sequence shown here is derived from an EMBL/GenBank/DDBJ whole genome shotgun (WGS) entry which is preliminary data.</text>
</comment>
<evidence type="ECO:0000256" key="2">
    <source>
        <dbReference type="ARBA" id="ARBA00022946"/>
    </source>
</evidence>
<dbReference type="PANTHER" id="PTHR13068">
    <property type="entry name" value="CGI-12 PROTEIN-RELATED"/>
    <property type="match status" value="1"/>
</dbReference>
<dbReference type="SMART" id="SM00733">
    <property type="entry name" value="Mterf"/>
    <property type="match status" value="5"/>
</dbReference>
<dbReference type="EMBL" id="JBFDAA010000011">
    <property type="protein sequence ID" value="KAL1123970.1"/>
    <property type="molecule type" value="Genomic_DNA"/>
</dbReference>
<dbReference type="Pfam" id="PF02536">
    <property type="entry name" value="mTERF"/>
    <property type="match status" value="1"/>
</dbReference>
<evidence type="ECO:0000313" key="4">
    <source>
        <dbReference type="Proteomes" id="UP001558652"/>
    </source>
</evidence>
<reference evidence="3 4" key="1">
    <citation type="submission" date="2024-07" db="EMBL/GenBank/DDBJ databases">
        <title>Chromosome-level genome assembly of the water stick insect Ranatra chinensis (Heteroptera: Nepidae).</title>
        <authorList>
            <person name="Liu X."/>
        </authorList>
    </citation>
    <scope>NUCLEOTIDE SEQUENCE [LARGE SCALE GENOMIC DNA]</scope>
    <source>
        <strain evidence="3">Cailab_2021Rc</strain>
        <tissue evidence="3">Muscle</tissue>
    </source>
</reference>
<dbReference type="Gene3D" id="1.25.70.10">
    <property type="entry name" value="Transcription termination factor 3, mitochondrial"/>
    <property type="match status" value="1"/>
</dbReference>
<dbReference type="InterPro" id="IPR003690">
    <property type="entry name" value="MTERF"/>
</dbReference>
<name>A0ABD0Y9E8_9HEMI</name>
<keyword evidence="2" id="KW-0809">Transit peptide</keyword>
<dbReference type="AlphaFoldDB" id="A0ABD0Y9E8"/>
<comment type="similarity">
    <text evidence="1">Belongs to the mTERF family.</text>
</comment>
<dbReference type="Proteomes" id="UP001558652">
    <property type="component" value="Unassembled WGS sequence"/>
</dbReference>
<keyword evidence="4" id="KW-1185">Reference proteome</keyword>
<gene>
    <name evidence="3" type="ORF">AAG570_001740</name>
</gene>
<dbReference type="PANTHER" id="PTHR13068:SF112">
    <property type="entry name" value="TRANSCRIPTION TERMINATION FACTOR 3, MITOCHONDRIAL"/>
    <property type="match status" value="1"/>
</dbReference>
<protein>
    <submittedName>
        <fullName evidence="3">Uncharacterized protein</fullName>
    </submittedName>
</protein>
<organism evidence="3 4">
    <name type="scientific">Ranatra chinensis</name>
    <dbReference type="NCBI Taxonomy" id="642074"/>
    <lineage>
        <taxon>Eukaryota</taxon>
        <taxon>Metazoa</taxon>
        <taxon>Ecdysozoa</taxon>
        <taxon>Arthropoda</taxon>
        <taxon>Hexapoda</taxon>
        <taxon>Insecta</taxon>
        <taxon>Pterygota</taxon>
        <taxon>Neoptera</taxon>
        <taxon>Paraneoptera</taxon>
        <taxon>Hemiptera</taxon>
        <taxon>Heteroptera</taxon>
        <taxon>Panheteroptera</taxon>
        <taxon>Nepomorpha</taxon>
        <taxon>Nepidae</taxon>
        <taxon>Ranatrinae</taxon>
        <taxon>Ranatra</taxon>
    </lineage>
</organism>
<dbReference type="InterPro" id="IPR038538">
    <property type="entry name" value="MTERF_sf"/>
</dbReference>
<sequence>MGVNLHAVERMRGAAQVILRRDFERDMQNHIRFLNDCGVTGDSVGVYISKNPFIFTQDLDNLEVRINYLFSKQFTTDSISRILVKNPRWLMHSTEDIDRRLGYFQQNFLLKGDEVRFVATRQPKLITYNLDHIRDTRFAVIEEMGFTVDESKQIILRKPKVYTLNRRSLVERFDYIHNTMGIGHGLIIEQVGSLLSRLSRLKQRHQFLALLGRNIYDPAQPGYISLVDIVAGDDSCFCSRVAKTPTAIFNKFLKTL</sequence>